<evidence type="ECO:0000259" key="1">
    <source>
        <dbReference type="SMART" id="SM00060"/>
    </source>
</evidence>
<proteinExistence type="predicted"/>
<dbReference type="InterPro" id="IPR036116">
    <property type="entry name" value="FN3_sf"/>
</dbReference>
<feature type="domain" description="Fibronectin type-III" evidence="1">
    <location>
        <begin position="28"/>
        <end position="116"/>
    </location>
</feature>
<gene>
    <name evidence="2" type="ORF">MIZ03_1374</name>
</gene>
<dbReference type="SUPFAM" id="SSF50939">
    <property type="entry name" value="Sialidases"/>
    <property type="match status" value="1"/>
</dbReference>
<dbReference type="RefSeq" id="WP_223910030.1">
    <property type="nucleotide sequence ID" value="NZ_AP024238.1"/>
</dbReference>
<dbReference type="InterPro" id="IPR036278">
    <property type="entry name" value="Sialidase_sf"/>
</dbReference>
<dbReference type="InterPro" id="IPR003961">
    <property type="entry name" value="FN3_dom"/>
</dbReference>
<dbReference type="EMBL" id="AP024238">
    <property type="protein sequence ID" value="BCO26491.1"/>
    <property type="molecule type" value="Genomic_DNA"/>
</dbReference>
<dbReference type="Proteomes" id="UP000824366">
    <property type="component" value="Chromosome"/>
</dbReference>
<evidence type="ECO:0000313" key="3">
    <source>
        <dbReference type="Proteomes" id="UP000824366"/>
    </source>
</evidence>
<dbReference type="Gene3D" id="2.60.40.10">
    <property type="entry name" value="Immunoglobulins"/>
    <property type="match status" value="1"/>
</dbReference>
<sequence length="405" mass="40231">MLLRALKLITTVWLTLLVLVACGGGGSPSPAASGLKAIATESTVTISWDMVSGVEYWIFYAPTSVVPASTASMGGWIGLPGGVSMINVTSPYVASGLTNGVSYSFSVNGRTGGGPGGPGTTPVTATPMLAGSTWSLGSATDARELRSAMFGSSYVAAGASGAMYSSTDGATWSAINYTTSSNLNGASYFGTYKLVGDAGLVLVSSDAVTWTAQTSGTTQNLYAVASNSINLTVAVGANGTIITSPDGITWSAAVTSPATSNALYGVTYSSATGTWVAVGAAGTVLRSTDGLNWTAVTSNVVTDLRGVTYGASAFVAVGSSGTVLSSADGSTWTSQVSPLAMDLKAVTYGTQLVAVGAGGNVMTSTDAVTWTASAATGTTSNLNAIVRGTLAYVSIGAAGTNLLAK</sequence>
<dbReference type="SMART" id="SM00060">
    <property type="entry name" value="FN3"/>
    <property type="match status" value="1"/>
</dbReference>
<dbReference type="PROSITE" id="PS51257">
    <property type="entry name" value="PROKAR_LIPOPROTEIN"/>
    <property type="match status" value="1"/>
</dbReference>
<dbReference type="SUPFAM" id="SSF49265">
    <property type="entry name" value="Fibronectin type III"/>
    <property type="match status" value="1"/>
</dbReference>
<protein>
    <recommendedName>
        <fullName evidence="1">Fibronectin type-III domain-containing protein</fullName>
    </recommendedName>
</protein>
<keyword evidence="3" id="KW-1185">Reference proteome</keyword>
<reference evidence="2 3" key="1">
    <citation type="journal article" date="2021" name="Microbiol. Spectr.">
        <title>A Single Bacterium Capable of Oxidation and Reduction of Iron at Circumneutral pH.</title>
        <authorList>
            <person name="Kato S."/>
            <person name="Ohkuma M."/>
        </authorList>
    </citation>
    <scope>NUCLEOTIDE SEQUENCE [LARGE SCALE GENOMIC DNA]</scope>
    <source>
        <strain evidence="2 3">MIZ03</strain>
    </source>
</reference>
<name>A0ABN6D6R1_9BURK</name>
<organism evidence="2 3">
    <name type="scientific">Rhodoferax lithotrophicus</name>
    <dbReference type="NCBI Taxonomy" id="2798804"/>
    <lineage>
        <taxon>Bacteria</taxon>
        <taxon>Pseudomonadati</taxon>
        <taxon>Pseudomonadota</taxon>
        <taxon>Betaproteobacteria</taxon>
        <taxon>Burkholderiales</taxon>
        <taxon>Comamonadaceae</taxon>
        <taxon>Rhodoferax</taxon>
    </lineage>
</organism>
<evidence type="ECO:0000313" key="2">
    <source>
        <dbReference type="EMBL" id="BCO26491.1"/>
    </source>
</evidence>
<accession>A0ABN6D6R1</accession>
<dbReference type="InterPro" id="IPR013783">
    <property type="entry name" value="Ig-like_fold"/>
</dbReference>